<evidence type="ECO:0000313" key="2">
    <source>
        <dbReference type="Proteomes" id="UP000308744"/>
    </source>
</evidence>
<organism evidence="1 2">
    <name type="scientific">Lysinibacillus mangiferihumi</name>
    <dbReference type="NCBI Taxonomy" id="1130819"/>
    <lineage>
        <taxon>Bacteria</taxon>
        <taxon>Bacillati</taxon>
        <taxon>Bacillota</taxon>
        <taxon>Bacilli</taxon>
        <taxon>Bacillales</taxon>
        <taxon>Bacillaceae</taxon>
        <taxon>Lysinibacillus</taxon>
    </lineage>
</organism>
<comment type="caution">
    <text evidence="1">The sequence shown here is derived from an EMBL/GenBank/DDBJ whole genome shotgun (WGS) entry which is preliminary data.</text>
</comment>
<name>A0A4U2YXX5_9BACI</name>
<dbReference type="Proteomes" id="UP000308744">
    <property type="component" value="Unassembled WGS sequence"/>
</dbReference>
<accession>A0A4U2YXX5</accession>
<gene>
    <name evidence="1" type="ORF">FC756_14335</name>
</gene>
<dbReference type="AlphaFoldDB" id="A0A4U2YXX5"/>
<keyword evidence="2" id="KW-1185">Reference proteome</keyword>
<dbReference type="RefSeq" id="WP_107896646.1">
    <property type="nucleotide sequence ID" value="NZ_PYWM01000022.1"/>
</dbReference>
<dbReference type="Pfam" id="PF11579">
    <property type="entry name" value="DUF3238"/>
    <property type="match status" value="1"/>
</dbReference>
<reference evidence="1 2" key="1">
    <citation type="submission" date="2019-04" db="EMBL/GenBank/DDBJ databases">
        <title>Lysinibacillus genome sequencing.</title>
        <authorList>
            <person name="Dunlap C."/>
        </authorList>
    </citation>
    <scope>NUCLEOTIDE SEQUENCE [LARGE SCALE GENOMIC DNA]</scope>
    <source>
        <strain evidence="1 2">CCTCC AB 2010389</strain>
    </source>
</reference>
<dbReference type="InterPro" id="IPR021631">
    <property type="entry name" value="DUF3238"/>
</dbReference>
<dbReference type="EMBL" id="SZPU01000056">
    <property type="protein sequence ID" value="TKI66606.1"/>
    <property type="molecule type" value="Genomic_DNA"/>
</dbReference>
<sequence length="199" mass="22533">MAKLELRLRTFLPFKYVVHPIHPKTSRFHGDTRNEADWSSTKYRTSQSFSIDTSKPNYGVKGTAKVGQTIQEDLVKGKWKVTKRETASKSGLQYNTNIIDDVLYINCKCAMKNPLVGVAPAIDYTFVIKVTRTGSVRITGQRDGFPAYEFMRKIYSMKKGPEVIYSAVPESAKEIGGLYPFLKSEWVDVGRSYDSVKNN</sequence>
<evidence type="ECO:0000313" key="1">
    <source>
        <dbReference type="EMBL" id="TKI66606.1"/>
    </source>
</evidence>
<protein>
    <submittedName>
        <fullName evidence="1">DUF3238 domain-containing protein</fullName>
    </submittedName>
</protein>
<proteinExistence type="predicted"/>